<reference evidence="1 2" key="2">
    <citation type="journal article" date="2021" name="Int. J. Syst. Evol. Microbiol.">
        <title>Isolation and Polyphasic Characterization of Desulfuromonas versatilis sp. Nov., an Electrogenic Bacteria Capable of Versatile Metabolism Isolated from a Graphene Oxide-Reducing Enrichment Culture.</title>
        <authorList>
            <person name="Xie L."/>
            <person name="Yoshida N."/>
            <person name="Ishii S."/>
            <person name="Meng L."/>
        </authorList>
    </citation>
    <scope>NUCLEOTIDE SEQUENCE [LARGE SCALE GENOMIC DNA]</scope>
    <source>
        <strain evidence="1 2">NIT-T3</strain>
    </source>
</reference>
<accession>A0ABM8HMU1</accession>
<dbReference type="RefSeq" id="WP_221251115.1">
    <property type="nucleotide sequence ID" value="NZ_AP024355.1"/>
</dbReference>
<gene>
    <name evidence="1" type="ORF">DESUT3_07210</name>
</gene>
<dbReference type="InterPro" id="IPR035069">
    <property type="entry name" value="TTHA1013/TTHA0281-like"/>
</dbReference>
<dbReference type="SUPFAM" id="SSF143100">
    <property type="entry name" value="TTHA1013/TTHA0281-like"/>
    <property type="match status" value="1"/>
</dbReference>
<protein>
    <submittedName>
        <fullName evidence="1">Antitoxin HicB</fullName>
    </submittedName>
</protein>
<dbReference type="InterPro" id="IPR010985">
    <property type="entry name" value="Ribbon_hlx_hlx"/>
</dbReference>
<dbReference type="InterPro" id="IPR008651">
    <property type="entry name" value="Uncharacterised_HicB"/>
</dbReference>
<dbReference type="Gene3D" id="1.10.1220.10">
    <property type="entry name" value="Met repressor-like"/>
    <property type="match status" value="1"/>
</dbReference>
<evidence type="ECO:0000313" key="1">
    <source>
        <dbReference type="EMBL" id="BCR03652.1"/>
    </source>
</evidence>
<name>A0ABM8HMU1_9BACT</name>
<keyword evidence="2" id="KW-1185">Reference proteome</keyword>
<organism evidence="1 2">
    <name type="scientific">Desulfuromonas versatilis</name>
    <dbReference type="NCBI Taxonomy" id="2802975"/>
    <lineage>
        <taxon>Bacteria</taxon>
        <taxon>Pseudomonadati</taxon>
        <taxon>Thermodesulfobacteriota</taxon>
        <taxon>Desulfuromonadia</taxon>
        <taxon>Desulfuromonadales</taxon>
        <taxon>Desulfuromonadaceae</taxon>
        <taxon>Desulfuromonas</taxon>
    </lineage>
</organism>
<reference evidence="1 2" key="1">
    <citation type="journal article" date="2016" name="C (Basel)">
        <title>Selective Growth of and Electricity Production by Marine Exoelectrogenic Bacteria in Self-Aggregated Hydrogel of Microbially Reduced Graphene Oxide.</title>
        <authorList>
            <person name="Yoshida N."/>
            <person name="Goto Y."/>
            <person name="Miyata Y."/>
        </authorList>
    </citation>
    <scope>NUCLEOTIDE SEQUENCE [LARGE SCALE GENOMIC DNA]</scope>
    <source>
        <strain evidence="1 2">NIT-T3</strain>
    </source>
</reference>
<sequence length="111" mass="12208">MMNMMEIDGYRAVIAYDPEIEMFRGEFVGLNGGADFYAKDADGLKKEGAASLKVFLDMCAEDGVNPRKEYSGKFNVRVPGKLHADIARAAAAHGKSLNQWVVEVLDKAVHE</sequence>
<proteinExistence type="predicted"/>
<dbReference type="Proteomes" id="UP001319827">
    <property type="component" value="Chromosome"/>
</dbReference>
<dbReference type="EMBL" id="AP024355">
    <property type="protein sequence ID" value="BCR03652.1"/>
    <property type="molecule type" value="Genomic_DNA"/>
</dbReference>
<dbReference type="Pfam" id="PF05534">
    <property type="entry name" value="HicB"/>
    <property type="match status" value="1"/>
</dbReference>
<dbReference type="SUPFAM" id="SSF47598">
    <property type="entry name" value="Ribbon-helix-helix"/>
    <property type="match status" value="1"/>
</dbReference>
<dbReference type="InterPro" id="IPR013321">
    <property type="entry name" value="Arc_rbn_hlx_hlx"/>
</dbReference>
<evidence type="ECO:0000313" key="2">
    <source>
        <dbReference type="Proteomes" id="UP001319827"/>
    </source>
</evidence>